<dbReference type="InterPro" id="IPR002641">
    <property type="entry name" value="PNPLA_dom"/>
</dbReference>
<evidence type="ECO:0000256" key="2">
    <source>
        <dbReference type="ARBA" id="ARBA00006636"/>
    </source>
</evidence>
<feature type="compositionally biased region" description="Basic and acidic residues" evidence="11">
    <location>
        <begin position="221"/>
        <end position="238"/>
    </location>
</feature>
<dbReference type="SUPFAM" id="SSF52151">
    <property type="entry name" value="FabD/lysophospholipase-like"/>
    <property type="match status" value="1"/>
</dbReference>
<dbReference type="Pfam" id="PF01734">
    <property type="entry name" value="Patatin"/>
    <property type="match status" value="1"/>
</dbReference>
<evidence type="ECO:0000256" key="5">
    <source>
        <dbReference type="ARBA" id="ARBA00022963"/>
    </source>
</evidence>
<feature type="compositionally biased region" description="Gly residues" evidence="11">
    <location>
        <begin position="1340"/>
        <end position="1352"/>
    </location>
</feature>
<feature type="region of interest" description="Disordered" evidence="11">
    <location>
        <begin position="1340"/>
        <end position="1393"/>
    </location>
</feature>
<dbReference type="SUPFAM" id="SSF51206">
    <property type="entry name" value="cAMP-binding domain-like"/>
    <property type="match status" value="3"/>
</dbReference>
<evidence type="ECO:0000256" key="4">
    <source>
        <dbReference type="ARBA" id="ARBA00022801"/>
    </source>
</evidence>
<dbReference type="CDD" id="cd00038">
    <property type="entry name" value="CAP_ED"/>
    <property type="match status" value="3"/>
</dbReference>
<feature type="compositionally biased region" description="Low complexity" evidence="11">
    <location>
        <begin position="316"/>
        <end position="331"/>
    </location>
</feature>
<feature type="compositionally biased region" description="Basic residues" evidence="11">
    <location>
        <begin position="39"/>
        <end position="50"/>
    </location>
</feature>
<feature type="active site" description="Proton acceptor" evidence="9">
    <location>
        <position position="1148"/>
    </location>
</feature>
<evidence type="ECO:0000256" key="7">
    <source>
        <dbReference type="ARBA" id="ARBA00023098"/>
    </source>
</evidence>
<evidence type="ECO:0000256" key="1">
    <source>
        <dbReference type="ARBA" id="ARBA00004370"/>
    </source>
</evidence>
<feature type="domain" description="PNPLA" evidence="13">
    <location>
        <begin position="995"/>
        <end position="1161"/>
    </location>
</feature>
<evidence type="ECO:0000256" key="9">
    <source>
        <dbReference type="PROSITE-ProRule" id="PRU01161"/>
    </source>
</evidence>
<feature type="domain" description="Cyclic nucleotide-binding" evidence="12">
    <location>
        <begin position="673"/>
        <end position="766"/>
    </location>
</feature>
<accession>A0A5B8MW63</accession>
<dbReference type="STRING" id="1764295.A0A5B8MW63"/>
<comment type="function">
    <text evidence="10">Lipolytic acyl hydrolase (LAH).</text>
</comment>
<name>A0A5B8MW63_9CHLO</name>
<dbReference type="InterPro" id="IPR014710">
    <property type="entry name" value="RmlC-like_jellyroll"/>
</dbReference>
<evidence type="ECO:0000256" key="6">
    <source>
        <dbReference type="ARBA" id="ARBA00022989"/>
    </source>
</evidence>
<dbReference type="GO" id="GO:0004622">
    <property type="term" value="F:phosphatidylcholine lysophospholipase activity"/>
    <property type="evidence" value="ECO:0007669"/>
    <property type="project" value="UniProtKB-ARBA"/>
</dbReference>
<feature type="short sequence motif" description="GXSXG" evidence="9">
    <location>
        <begin position="1026"/>
        <end position="1030"/>
    </location>
</feature>
<dbReference type="Pfam" id="PF00027">
    <property type="entry name" value="cNMP_binding"/>
    <property type="match status" value="2"/>
</dbReference>
<keyword evidence="3" id="KW-0812">Transmembrane</keyword>
<evidence type="ECO:0000259" key="13">
    <source>
        <dbReference type="PROSITE" id="PS51635"/>
    </source>
</evidence>
<dbReference type="PANTHER" id="PTHR14226:SF29">
    <property type="entry name" value="NEUROPATHY TARGET ESTERASE SWS"/>
    <property type="match status" value="1"/>
</dbReference>
<keyword evidence="4 9" id="KW-0378">Hydrolase</keyword>
<dbReference type="PROSITE" id="PS51635">
    <property type="entry name" value="PNPLA"/>
    <property type="match status" value="1"/>
</dbReference>
<keyword evidence="8" id="KW-0472">Membrane</keyword>
<sequence>MVQDLMEALEVATKKALEKNKSKTKRKTNKVASALLGGKGRKQKTNKTHSKNPANTRMGLSKTKTHSASQSLLGGGGGSSATRTVWETISDQVYGTAASGSSKARKEVLNHQVSNAFGAKHWETWRKTYGFLTPVAYCCGVATCLYAAEKATGCVSFSLRAVSRRLEKVLANMSDVPLFTPDGDEPPDQEMKWSLPGAGRQRRSLAEHRRKSLGDIVGDFGEERRGGGDQRVMFHSDLDGEDADPQVNYTFNEERPKRVHLSSGHSSNSNSNNSVAKLGGDLAPHAHASGLGELSGHSHSGSESVMAHELAERSTHLSGSLDSSTHTTSSTNENNENLPHFFSSTKLLACLDLEESRELFESARIIRLAPEETLFHSGDPSDGGTYIVVEGALGVFQTDGSGVHHDDSGLDVDNLKPMHTNTLQEGESVGDLDLVDGHTRSVTCVALEEGAVLVEISRKLFMDFVLEKPRALQVYLQQAIARLWRVAHFVLNDTLRIPQSRRKNEMFDTVPSDEVGLLDGELLSLLLENQVGQHVCLPTGVSLYEEGTPADAFYILLRGKMLIEKNMAASQGDWNPEMDQEPRHCTADIVSPHCIIGSTAYFTSTVRRQSVRALEFSELVAVGVVELEKLRITSTKAFISLLVTAAKAMGPMIRKFISLGLNRVWLHAHDIPFRQGDASSCIYFTISGRMILAHQDENTGKVQTEEVAGRGEAIGAVWSFMEGKHKKTAMCTRDSELVRMSTGAFQCISTKYPGVAMRLLEGMAQRMAGTRSRNTVSKSLKGVNSFQVHGGNSASGQKKRVATVALIPLAGQDKLCEATAMHLKVALGNLGPTLLLSGGKVGMAFPLVAERLRNRFYRSKLTAWMAAQEEDYTYIILQADSELTEWSKICVAQADCVLLVSSAAGDPRISSFEHNLVWRHVNKTKSTLTDVALQAQSFRVELLLLHQARKPPTGTKRWLAERKPWGLERHHHMVDNDVKDMERLARWLSGKAVGLVLSGGGSRGLAHLGVLRALDDAGVPIDIVGGTSQGAFMAALFAQRLPWDRMFNCVQDYASGLGSFRSVMKDLTLPILSLFAGTGFSALVADCLKYGPEHIEDLWLRFFCVSTNLSKGEPGVHEWGPLATLVRASMTVVGLLPPVFYNNDLLVDGGYLNNIPVDVMRTQMGVDTLIVVDVEDKDFCTWKDLKPYKEGLSGFFLLWESIRALVSRKPFRYPRYGEMINSLLFLSHKQQIRATMRDFHVDLYMQPTGVQFYRLMDYHLMDRIVRNSYRYGWTKVAEWTANQHAEGDASSTMKLRTRSISKVHSQDFVSSIRPTHKRSESSVSRIQSALAERNLALGSVGGSGGGGSGSGASPGDAAARIEPKKPSSGGDGLGDGTGAADDPSHLPLTDDFYSIAPPMRRKVKSCAAMNQI</sequence>
<protein>
    <recommendedName>
        <fullName evidence="10">Patatin</fullName>
        <ecNumber evidence="10">3.1.1.-</ecNumber>
    </recommendedName>
</protein>
<dbReference type="GO" id="GO:0016042">
    <property type="term" value="P:lipid catabolic process"/>
    <property type="evidence" value="ECO:0007669"/>
    <property type="project" value="UniProtKB-UniRule"/>
</dbReference>
<keyword evidence="7 9" id="KW-0443">Lipid metabolism</keyword>
<dbReference type="SMART" id="SM00100">
    <property type="entry name" value="cNMP"/>
    <property type="match status" value="2"/>
</dbReference>
<dbReference type="Gene3D" id="3.40.1090.10">
    <property type="entry name" value="Cytosolic phospholipase A2 catalytic domain"/>
    <property type="match status" value="2"/>
</dbReference>
<dbReference type="InterPro" id="IPR056556">
    <property type="entry name" value="NTE1_P-loop_dom"/>
</dbReference>
<evidence type="ECO:0000313" key="14">
    <source>
        <dbReference type="EMBL" id="QDZ24591.1"/>
    </source>
</evidence>
<dbReference type="InterPro" id="IPR000595">
    <property type="entry name" value="cNMP-bd_dom"/>
</dbReference>
<evidence type="ECO:0000256" key="8">
    <source>
        <dbReference type="ARBA" id="ARBA00023136"/>
    </source>
</evidence>
<comment type="subcellular location">
    <subcellularLocation>
        <location evidence="1">Membrane</location>
    </subcellularLocation>
</comment>
<reference evidence="14 15" key="1">
    <citation type="submission" date="2018-07" db="EMBL/GenBank/DDBJ databases">
        <title>The complete nuclear genome of the prasinophyte Chloropicon primus (CCMP1205).</title>
        <authorList>
            <person name="Pombert J.-F."/>
            <person name="Otis C."/>
            <person name="Turmel M."/>
            <person name="Lemieux C."/>
        </authorList>
    </citation>
    <scope>NUCLEOTIDE SEQUENCE [LARGE SCALE GENOMIC DNA]</scope>
    <source>
        <strain evidence="14 15">CCMP1205</strain>
    </source>
</reference>
<feature type="compositionally biased region" description="Low complexity" evidence="11">
    <location>
        <begin position="289"/>
        <end position="304"/>
    </location>
</feature>
<feature type="short sequence motif" description="GXGXXG" evidence="9">
    <location>
        <begin position="999"/>
        <end position="1004"/>
    </location>
</feature>
<feature type="domain" description="Cyclic nucleotide-binding" evidence="12">
    <location>
        <begin position="518"/>
        <end position="630"/>
    </location>
</feature>
<evidence type="ECO:0000313" key="15">
    <source>
        <dbReference type="Proteomes" id="UP000316726"/>
    </source>
</evidence>
<proteinExistence type="inferred from homology"/>
<dbReference type="EC" id="3.1.1.-" evidence="10"/>
<feature type="domain" description="Cyclic nucleotide-binding" evidence="12">
    <location>
        <begin position="347"/>
        <end position="482"/>
    </location>
</feature>
<dbReference type="PROSITE" id="PS50042">
    <property type="entry name" value="CNMP_BINDING_3"/>
    <property type="match status" value="3"/>
</dbReference>
<feature type="compositionally biased region" description="Low complexity" evidence="11">
    <location>
        <begin position="262"/>
        <end position="274"/>
    </location>
</feature>
<dbReference type="InterPro" id="IPR050301">
    <property type="entry name" value="NTE"/>
</dbReference>
<comment type="domain">
    <text evidence="10">The nitrogen atoms of the two glycine residues in the GGXR motif define the oxyanion hole, and stabilize the oxyanion that forms during the nucleophilic attack by the catalytic serine during substrate cleavage.</text>
</comment>
<dbReference type="OrthoDB" id="514181at2759"/>
<evidence type="ECO:0000256" key="10">
    <source>
        <dbReference type="RuleBase" id="RU361262"/>
    </source>
</evidence>
<dbReference type="GO" id="GO:0016020">
    <property type="term" value="C:membrane"/>
    <property type="evidence" value="ECO:0007669"/>
    <property type="project" value="UniProtKB-SubCell"/>
</dbReference>
<comment type="similarity">
    <text evidence="10">Belongs to the patatin family.</text>
</comment>
<dbReference type="InterPro" id="IPR018490">
    <property type="entry name" value="cNMP-bd_dom_sf"/>
</dbReference>
<feature type="active site" description="Nucleophile" evidence="9">
    <location>
        <position position="1028"/>
    </location>
</feature>
<feature type="short sequence motif" description="DGA/G" evidence="9">
    <location>
        <begin position="1148"/>
        <end position="1150"/>
    </location>
</feature>
<dbReference type="PANTHER" id="PTHR14226">
    <property type="entry name" value="NEUROPATHY TARGET ESTERASE/SWISS CHEESE D.MELANOGASTER"/>
    <property type="match status" value="1"/>
</dbReference>
<dbReference type="EMBL" id="CP031047">
    <property type="protein sequence ID" value="QDZ24591.1"/>
    <property type="molecule type" value="Genomic_DNA"/>
</dbReference>
<dbReference type="Proteomes" id="UP000316726">
    <property type="component" value="Chromosome 14"/>
</dbReference>
<gene>
    <name evidence="14" type="ORF">A3770_14p71090</name>
</gene>
<evidence type="ECO:0000259" key="12">
    <source>
        <dbReference type="PROSITE" id="PS50042"/>
    </source>
</evidence>
<keyword evidence="5 9" id="KW-0442">Lipid degradation</keyword>
<comment type="similarity">
    <text evidence="2">Belongs to the NTE family.</text>
</comment>
<keyword evidence="6" id="KW-1133">Transmembrane helix</keyword>
<organism evidence="14 15">
    <name type="scientific">Chloropicon primus</name>
    <dbReference type="NCBI Taxonomy" id="1764295"/>
    <lineage>
        <taxon>Eukaryota</taxon>
        <taxon>Viridiplantae</taxon>
        <taxon>Chlorophyta</taxon>
        <taxon>Chloropicophyceae</taxon>
        <taxon>Chloropicales</taxon>
        <taxon>Chloropicaceae</taxon>
        <taxon>Chloropicon</taxon>
    </lineage>
</organism>
<feature type="region of interest" description="Disordered" evidence="11">
    <location>
        <begin position="214"/>
        <end position="337"/>
    </location>
</feature>
<dbReference type="Pfam" id="PF24179">
    <property type="entry name" value="NTE_Ploop"/>
    <property type="match status" value="1"/>
</dbReference>
<evidence type="ECO:0000256" key="11">
    <source>
        <dbReference type="SAM" id="MobiDB-lite"/>
    </source>
</evidence>
<evidence type="ECO:0000256" key="3">
    <source>
        <dbReference type="ARBA" id="ARBA00022692"/>
    </source>
</evidence>
<dbReference type="InterPro" id="IPR016035">
    <property type="entry name" value="Acyl_Trfase/lysoPLipase"/>
</dbReference>
<feature type="region of interest" description="Disordered" evidence="11">
    <location>
        <begin position="18"/>
        <end position="80"/>
    </location>
</feature>
<dbReference type="Gene3D" id="2.60.120.10">
    <property type="entry name" value="Jelly Rolls"/>
    <property type="match status" value="3"/>
</dbReference>
<keyword evidence="15" id="KW-1185">Reference proteome</keyword>